<dbReference type="PANTHER" id="PTHR32057">
    <property type="entry name" value="PROTEIN ADENYLYLTRANSFERASE SELO, MITOCHONDRIAL"/>
    <property type="match status" value="1"/>
</dbReference>
<evidence type="ECO:0000256" key="6">
    <source>
        <dbReference type="ARBA" id="ARBA00022840"/>
    </source>
</evidence>
<dbReference type="EMBL" id="CP002339">
    <property type="protein sequence ID" value="AEF05119.1"/>
    <property type="molecule type" value="Genomic_DNA"/>
</dbReference>
<feature type="binding site" evidence="8">
    <location>
        <position position="170"/>
    </location>
    <ligand>
        <name>ATP</name>
        <dbReference type="ChEBI" id="CHEBI:30616"/>
    </ligand>
</feature>
<dbReference type="HAMAP" id="MF_00692">
    <property type="entry name" value="SelO"/>
    <property type="match status" value="1"/>
</dbReference>
<feature type="binding site" evidence="8">
    <location>
        <position position="177"/>
    </location>
    <ligand>
        <name>ATP</name>
        <dbReference type="ChEBI" id="CHEBI:30616"/>
    </ligand>
</feature>
<feature type="binding site" evidence="8">
    <location>
        <position position="86"/>
    </location>
    <ligand>
        <name>ATP</name>
        <dbReference type="ChEBI" id="CHEBI:30616"/>
    </ligand>
</feature>
<dbReference type="EC" id="2.7.7.-" evidence="8"/>
<dbReference type="InterPro" id="IPR003846">
    <property type="entry name" value="SelO"/>
</dbReference>
<feature type="binding site" evidence="8">
    <location>
        <position position="119"/>
    </location>
    <ligand>
        <name>ATP</name>
        <dbReference type="ChEBI" id="CHEBI:30616"/>
    </ligand>
</feature>
<organism evidence="10 11">
    <name type="scientific">Alteromonas naphthalenivorans</name>
    <dbReference type="NCBI Taxonomy" id="715451"/>
    <lineage>
        <taxon>Bacteria</taxon>
        <taxon>Pseudomonadati</taxon>
        <taxon>Pseudomonadota</taxon>
        <taxon>Gammaproteobacteria</taxon>
        <taxon>Alteromonadales</taxon>
        <taxon>Alteromonadaceae</taxon>
        <taxon>Alteromonas/Salinimonas group</taxon>
        <taxon>Alteromonas</taxon>
    </lineage>
</organism>
<protein>
    <recommendedName>
        <fullName evidence="8">Protein nucleotidyltransferase YdiU</fullName>
        <ecNumber evidence="8">2.7.7.-</ecNumber>
    </recommendedName>
    <alternativeName>
        <fullName evidence="8">Protein adenylyltransferase YdiU</fullName>
        <ecNumber evidence="8">2.7.7.108</ecNumber>
    </alternativeName>
    <alternativeName>
        <fullName evidence="8">Protein uridylyltransferase YdiU</fullName>
        <ecNumber evidence="8">2.7.7.-</ecNumber>
    </alternativeName>
</protein>
<keyword evidence="7 8" id="KW-0460">Magnesium</keyword>
<dbReference type="GO" id="GO:0000287">
    <property type="term" value="F:magnesium ion binding"/>
    <property type="evidence" value="ECO:0007669"/>
    <property type="project" value="UniProtKB-UniRule"/>
</dbReference>
<feature type="active site" description="Proton acceptor" evidence="8">
    <location>
        <position position="246"/>
    </location>
</feature>
<reference evidence="10 11" key="1">
    <citation type="journal article" date="2011" name="J. Bacteriol.">
        <title>Complete genome sequence of the polycyclic aromatic hydrocarbon-degrading bacterium Alteromonas sp. strain SN2.</title>
        <authorList>
            <person name="Jin H.M."/>
            <person name="Jeong H."/>
            <person name="Moon E.J."/>
            <person name="Math R.K."/>
            <person name="Lee K."/>
            <person name="Kim H.J."/>
            <person name="Jeon C.O."/>
            <person name="Oh T.K."/>
            <person name="Kim J.F."/>
        </authorList>
    </citation>
    <scope>NUCLEOTIDE SEQUENCE [LARGE SCALE GENOMIC DNA]</scope>
    <source>
        <strain evidence="11">JCM 17741 / KACC 18427 / KCTC 11700BP / SN2</strain>
    </source>
</reference>
<dbReference type="GO" id="GO:0030145">
    <property type="term" value="F:manganese ion binding"/>
    <property type="evidence" value="ECO:0007669"/>
    <property type="project" value="UniProtKB-UniRule"/>
</dbReference>
<dbReference type="eggNOG" id="COG0397">
    <property type="taxonomic scope" value="Bacteria"/>
</dbReference>
<comment type="function">
    <text evidence="8">Nucleotidyltransferase involved in the post-translational modification of proteins. It can catalyze the addition of adenosine monophosphate (AMP) or uridine monophosphate (UMP) to a protein, resulting in modifications known as AMPylation and UMPylation.</text>
</comment>
<gene>
    <name evidence="8" type="primary">ydiU</name>
    <name evidence="8" type="synonym">selO</name>
    <name evidence="10" type="ordered locus">ambt_18130</name>
</gene>
<evidence type="ECO:0000256" key="9">
    <source>
        <dbReference type="SAM" id="MobiDB-lite"/>
    </source>
</evidence>
<evidence type="ECO:0000256" key="5">
    <source>
        <dbReference type="ARBA" id="ARBA00022741"/>
    </source>
</evidence>
<comment type="similarity">
    <text evidence="1 8">Belongs to the SELO family.</text>
</comment>
<dbReference type="Pfam" id="PF02696">
    <property type="entry name" value="SelO"/>
    <property type="match status" value="1"/>
</dbReference>
<feature type="binding site" evidence="8">
    <location>
        <position position="247"/>
    </location>
    <ligand>
        <name>Mg(2+)</name>
        <dbReference type="ChEBI" id="CHEBI:18420"/>
    </ligand>
</feature>
<evidence type="ECO:0000256" key="7">
    <source>
        <dbReference type="ARBA" id="ARBA00022842"/>
    </source>
</evidence>
<evidence type="ECO:0000256" key="2">
    <source>
        <dbReference type="ARBA" id="ARBA00022679"/>
    </source>
</evidence>
<dbReference type="GO" id="GO:0070733">
    <property type="term" value="F:AMPylase activity"/>
    <property type="evidence" value="ECO:0007669"/>
    <property type="project" value="UniProtKB-EC"/>
</dbReference>
<comment type="catalytic activity">
    <reaction evidence="8">
        <text>L-threonyl-[protein] + ATP = 3-O-(5'-adenylyl)-L-threonyl-[protein] + diphosphate</text>
        <dbReference type="Rhea" id="RHEA:54292"/>
        <dbReference type="Rhea" id="RHEA-COMP:11060"/>
        <dbReference type="Rhea" id="RHEA-COMP:13847"/>
        <dbReference type="ChEBI" id="CHEBI:30013"/>
        <dbReference type="ChEBI" id="CHEBI:30616"/>
        <dbReference type="ChEBI" id="CHEBI:33019"/>
        <dbReference type="ChEBI" id="CHEBI:138113"/>
        <dbReference type="EC" id="2.7.7.108"/>
    </reaction>
</comment>
<dbReference type="EC" id="2.7.7.108" evidence="8"/>
<feature type="binding site" evidence="8">
    <location>
        <position position="256"/>
    </location>
    <ligand>
        <name>ATP</name>
        <dbReference type="ChEBI" id="CHEBI:30616"/>
    </ligand>
</feature>
<evidence type="ECO:0000256" key="3">
    <source>
        <dbReference type="ARBA" id="ARBA00022695"/>
    </source>
</evidence>
<comment type="catalytic activity">
    <reaction evidence="8">
        <text>L-seryl-[protein] + ATP = 3-O-(5'-adenylyl)-L-seryl-[protein] + diphosphate</text>
        <dbReference type="Rhea" id="RHEA:58120"/>
        <dbReference type="Rhea" id="RHEA-COMP:9863"/>
        <dbReference type="Rhea" id="RHEA-COMP:15073"/>
        <dbReference type="ChEBI" id="CHEBI:29999"/>
        <dbReference type="ChEBI" id="CHEBI:30616"/>
        <dbReference type="ChEBI" id="CHEBI:33019"/>
        <dbReference type="ChEBI" id="CHEBI:142516"/>
        <dbReference type="EC" id="2.7.7.108"/>
    </reaction>
</comment>
<keyword evidence="8" id="KW-0464">Manganese</keyword>
<keyword evidence="4 8" id="KW-0479">Metal-binding</keyword>
<comment type="catalytic activity">
    <reaction evidence="8">
        <text>L-tyrosyl-[protein] + ATP = O-(5'-adenylyl)-L-tyrosyl-[protein] + diphosphate</text>
        <dbReference type="Rhea" id="RHEA:54288"/>
        <dbReference type="Rhea" id="RHEA-COMP:10136"/>
        <dbReference type="Rhea" id="RHEA-COMP:13846"/>
        <dbReference type="ChEBI" id="CHEBI:30616"/>
        <dbReference type="ChEBI" id="CHEBI:33019"/>
        <dbReference type="ChEBI" id="CHEBI:46858"/>
        <dbReference type="ChEBI" id="CHEBI:83624"/>
        <dbReference type="EC" id="2.7.7.108"/>
    </reaction>
</comment>
<feature type="region of interest" description="Disordered" evidence="9">
    <location>
        <begin position="465"/>
        <end position="487"/>
    </location>
</feature>
<keyword evidence="2 8" id="KW-0808">Transferase</keyword>
<proteinExistence type="inferred from homology"/>
<keyword evidence="3 8" id="KW-0548">Nucleotidyltransferase</keyword>
<name>F5ZFI4_ALTNA</name>
<feature type="binding site" evidence="8">
    <location>
        <position position="87"/>
    </location>
    <ligand>
        <name>ATP</name>
        <dbReference type="ChEBI" id="CHEBI:30616"/>
    </ligand>
</feature>
<comment type="catalytic activity">
    <reaction evidence="8">
        <text>L-seryl-[protein] + UTP = O-(5'-uridylyl)-L-seryl-[protein] + diphosphate</text>
        <dbReference type="Rhea" id="RHEA:64604"/>
        <dbReference type="Rhea" id="RHEA-COMP:9863"/>
        <dbReference type="Rhea" id="RHEA-COMP:16635"/>
        <dbReference type="ChEBI" id="CHEBI:29999"/>
        <dbReference type="ChEBI" id="CHEBI:33019"/>
        <dbReference type="ChEBI" id="CHEBI:46398"/>
        <dbReference type="ChEBI" id="CHEBI:156051"/>
    </reaction>
</comment>
<dbReference type="RefSeq" id="WP_013786031.1">
    <property type="nucleotide sequence ID" value="NC_015554.1"/>
</dbReference>
<dbReference type="AlphaFoldDB" id="F5ZFI4"/>
<accession>F5ZFI4</accession>
<evidence type="ECO:0000256" key="8">
    <source>
        <dbReference type="HAMAP-Rule" id="MF_00692"/>
    </source>
</evidence>
<keyword evidence="5 8" id="KW-0547">Nucleotide-binding</keyword>
<keyword evidence="6 8" id="KW-0067">ATP-binding</keyword>
<dbReference type="PANTHER" id="PTHR32057:SF14">
    <property type="entry name" value="PROTEIN ADENYLYLTRANSFERASE SELO, MITOCHONDRIAL"/>
    <property type="match status" value="1"/>
</dbReference>
<comment type="cofactor">
    <cofactor evidence="8">
        <name>Mg(2+)</name>
        <dbReference type="ChEBI" id="CHEBI:18420"/>
    </cofactor>
    <cofactor evidence="8">
        <name>Mn(2+)</name>
        <dbReference type="ChEBI" id="CHEBI:29035"/>
    </cofactor>
</comment>
<feature type="binding site" evidence="8">
    <location>
        <position position="84"/>
    </location>
    <ligand>
        <name>ATP</name>
        <dbReference type="ChEBI" id="CHEBI:30616"/>
    </ligand>
</feature>
<evidence type="ECO:0000313" key="10">
    <source>
        <dbReference type="EMBL" id="AEF05119.1"/>
    </source>
</evidence>
<comment type="catalytic activity">
    <reaction evidence="8">
        <text>L-histidyl-[protein] + UTP = N(tele)-(5'-uridylyl)-L-histidyl-[protein] + diphosphate</text>
        <dbReference type="Rhea" id="RHEA:83891"/>
        <dbReference type="Rhea" id="RHEA-COMP:9745"/>
        <dbReference type="Rhea" id="RHEA-COMP:20239"/>
        <dbReference type="ChEBI" id="CHEBI:29979"/>
        <dbReference type="ChEBI" id="CHEBI:33019"/>
        <dbReference type="ChEBI" id="CHEBI:46398"/>
        <dbReference type="ChEBI" id="CHEBI:233474"/>
    </reaction>
</comment>
<feature type="binding site" evidence="8">
    <location>
        <position position="107"/>
    </location>
    <ligand>
        <name>ATP</name>
        <dbReference type="ChEBI" id="CHEBI:30616"/>
    </ligand>
</feature>
<evidence type="ECO:0000256" key="4">
    <source>
        <dbReference type="ARBA" id="ARBA00022723"/>
    </source>
</evidence>
<feature type="binding site" evidence="8">
    <location>
        <position position="120"/>
    </location>
    <ligand>
        <name>ATP</name>
        <dbReference type="ChEBI" id="CHEBI:30616"/>
    </ligand>
</feature>
<dbReference type="KEGG" id="alt:ambt_18130"/>
<dbReference type="Proteomes" id="UP000000683">
    <property type="component" value="Chromosome"/>
</dbReference>
<sequence length="487" mass="54980">MGLLNRYAETLSELGSFVLPAPLKDMRVGLFNTTLANELALPEHLLQPQTMLDWLHSPVTPLTQQAFAQKYGGHQFGQWNPELGDGRGLLLAEVIDSNAQPHDLHLKGAGPTPYSRHADGRAVLRSTLREYIGAEALHYLGIPSSRSLCLFTSEDTVYRERPETGAMMIRTAPSHIRFGHFEYYFYASQKDKLQRLLDFTIEHHFAECKAATNPYAALLGAVVTRTARLVALWQTHGFVHGVMNTDNMSIHGITFDYGPFAFLDNYEPGAVFNHSDHQGRYAFNQQPGIALWNLNALAHAFSGHCSVDEIKAALSTFEPTFISQYQHLMLSRMGIETNEKEQSLAVMQSWLQILETNNLDYTYCFRQLALADINKAQCPFHDIFVSQENRFKQVTLVDQEKTDAWWESYRKLRLAREEETELLSLNPAVIPRTHLLQQAIELAEKGDFSLSESLLEATSTPYDARWDTHPFSKPPSSSTHTSLSCSS</sequence>
<feature type="compositionally biased region" description="Low complexity" evidence="9">
    <location>
        <begin position="471"/>
        <end position="487"/>
    </location>
</feature>
<comment type="catalytic activity">
    <reaction evidence="8">
        <text>L-tyrosyl-[protein] + UTP = O-(5'-uridylyl)-L-tyrosyl-[protein] + diphosphate</text>
        <dbReference type="Rhea" id="RHEA:83887"/>
        <dbReference type="Rhea" id="RHEA-COMP:10136"/>
        <dbReference type="Rhea" id="RHEA-COMP:20238"/>
        <dbReference type="ChEBI" id="CHEBI:33019"/>
        <dbReference type="ChEBI" id="CHEBI:46398"/>
        <dbReference type="ChEBI" id="CHEBI:46858"/>
        <dbReference type="ChEBI" id="CHEBI:90602"/>
    </reaction>
</comment>
<feature type="binding site" evidence="8">
    <location>
        <position position="256"/>
    </location>
    <ligand>
        <name>Mg(2+)</name>
        <dbReference type="ChEBI" id="CHEBI:18420"/>
    </ligand>
</feature>
<dbReference type="OrthoDB" id="9776281at2"/>
<keyword evidence="11" id="KW-1185">Reference proteome</keyword>
<dbReference type="GO" id="GO:0005524">
    <property type="term" value="F:ATP binding"/>
    <property type="evidence" value="ECO:0007669"/>
    <property type="project" value="UniProtKB-UniRule"/>
</dbReference>
<dbReference type="NCBIfam" id="NF000658">
    <property type="entry name" value="PRK00029.1"/>
    <property type="match status" value="1"/>
</dbReference>
<evidence type="ECO:0000256" key="1">
    <source>
        <dbReference type="ARBA" id="ARBA00009747"/>
    </source>
</evidence>
<evidence type="ECO:0000313" key="11">
    <source>
        <dbReference type="Proteomes" id="UP000000683"/>
    </source>
</evidence>
<dbReference type="HOGENOM" id="CLU_010245_4_1_6"/>